<comment type="caution">
    <text evidence="2">The sequence shown here is derived from an EMBL/GenBank/DDBJ whole genome shotgun (WGS) entry which is preliminary data.</text>
</comment>
<evidence type="ECO:0000256" key="1">
    <source>
        <dbReference type="SAM" id="MobiDB-lite"/>
    </source>
</evidence>
<reference evidence="2 3" key="1">
    <citation type="submission" date="2020-07" db="EMBL/GenBank/DDBJ databases">
        <title>Sequencing the genomes of 1000 actinobacteria strains.</title>
        <authorList>
            <person name="Klenk H.-P."/>
        </authorList>
    </citation>
    <scope>NUCLEOTIDE SEQUENCE [LARGE SCALE GENOMIC DNA]</scope>
    <source>
        <strain evidence="2 3">DSM 7487</strain>
    </source>
</reference>
<gene>
    <name evidence="2" type="ORF">BJ968_000538</name>
</gene>
<organism evidence="2 3">
    <name type="scientific">Kineococcus aurantiacus</name>
    <dbReference type="NCBI Taxonomy" id="37633"/>
    <lineage>
        <taxon>Bacteria</taxon>
        <taxon>Bacillati</taxon>
        <taxon>Actinomycetota</taxon>
        <taxon>Actinomycetes</taxon>
        <taxon>Kineosporiales</taxon>
        <taxon>Kineosporiaceae</taxon>
        <taxon>Kineococcus</taxon>
    </lineage>
</organism>
<accession>A0A7Y9DJJ6</accession>
<feature type="compositionally biased region" description="Basic and acidic residues" evidence="1">
    <location>
        <begin position="11"/>
        <end position="20"/>
    </location>
</feature>
<feature type="compositionally biased region" description="Gly residues" evidence="1">
    <location>
        <begin position="97"/>
        <end position="110"/>
    </location>
</feature>
<name>A0A7Y9DJJ6_9ACTN</name>
<feature type="region of interest" description="Disordered" evidence="1">
    <location>
        <begin position="169"/>
        <end position="281"/>
    </location>
</feature>
<evidence type="ECO:0000313" key="3">
    <source>
        <dbReference type="Proteomes" id="UP000521922"/>
    </source>
</evidence>
<dbReference type="Proteomes" id="UP000521922">
    <property type="component" value="Unassembled WGS sequence"/>
</dbReference>
<feature type="region of interest" description="Disordered" evidence="1">
    <location>
        <begin position="1"/>
        <end position="110"/>
    </location>
</feature>
<dbReference type="AlphaFoldDB" id="A0A7Y9DJJ6"/>
<sequence>MLPGALPVVDGRLRPSEARGRGVMGRSPDTAPSSAPGAGPVAEQLGQDQGAAALGQAVGGAARPVGRGRRPRGRDVRRPGPAQVQQVVGDQASRAGAVGGGPGVGGVGGQGVGVHGRDLQPGGQGLRGLLGAVADDGQTLGAPRAQPAGGLRQRLGVALGVVVQHGGAGGRLGEDPHGAADALLGEPARASGTRSGSWAAARTRARVSDGTRPPPRLADQPRRPAPVARWLVLRGDRARPHPGAGRRADSRPRPSPPALSADPRTRVGGSAGPVRSGRILP</sequence>
<protein>
    <submittedName>
        <fullName evidence="2">Uncharacterized protein</fullName>
    </submittedName>
</protein>
<dbReference type="EMBL" id="JACCBB010000001">
    <property type="protein sequence ID" value="NYD20998.1"/>
    <property type="molecule type" value="Genomic_DNA"/>
</dbReference>
<keyword evidence="3" id="KW-1185">Reference proteome</keyword>
<feature type="compositionally biased region" description="Low complexity" evidence="1">
    <location>
        <begin position="31"/>
        <end position="65"/>
    </location>
</feature>
<evidence type="ECO:0000313" key="2">
    <source>
        <dbReference type="EMBL" id="NYD20998.1"/>
    </source>
</evidence>
<proteinExistence type="predicted"/>